<evidence type="ECO:0000313" key="6">
    <source>
        <dbReference type="Proteomes" id="UP000006281"/>
    </source>
</evidence>
<dbReference type="CDD" id="cd18873">
    <property type="entry name" value="NUDIX_NadM_like"/>
    <property type="match status" value="1"/>
</dbReference>
<evidence type="ECO:0000313" key="5">
    <source>
        <dbReference type="EMBL" id="CCH29387.1"/>
    </source>
</evidence>
<dbReference type="SUPFAM" id="SSF46785">
    <property type="entry name" value="Winged helix' DNA-binding domain"/>
    <property type="match status" value="1"/>
</dbReference>
<dbReference type="InterPro" id="IPR020084">
    <property type="entry name" value="NUDIX_hydrolase_CS"/>
</dbReference>
<dbReference type="Pfam" id="PF00293">
    <property type="entry name" value="NUDIX"/>
    <property type="match status" value="1"/>
</dbReference>
<dbReference type="PANTHER" id="PTHR43736:SF4">
    <property type="entry name" value="SLR1690 PROTEIN"/>
    <property type="match status" value="1"/>
</dbReference>
<dbReference type="RefSeq" id="WP_015099500.1">
    <property type="nucleotide sequence ID" value="NC_019673.1"/>
</dbReference>
<comment type="similarity">
    <text evidence="1 3">Belongs to the Nudix hydrolase family.</text>
</comment>
<organism evidence="5 6">
    <name type="scientific">Saccharothrix espanaensis (strain ATCC 51144 / DSM 44229 / JCM 9112 / NBRC 15066 / NRRL 15764)</name>
    <dbReference type="NCBI Taxonomy" id="1179773"/>
    <lineage>
        <taxon>Bacteria</taxon>
        <taxon>Bacillati</taxon>
        <taxon>Actinomycetota</taxon>
        <taxon>Actinomycetes</taxon>
        <taxon>Pseudonocardiales</taxon>
        <taxon>Pseudonocardiaceae</taxon>
        <taxon>Saccharothrix</taxon>
    </lineage>
</organism>
<reference evidence="5 6" key="1">
    <citation type="journal article" date="2012" name="BMC Genomics">
        <title>Complete genome sequence of Saccharothrix espanaensis DSM 44229T and comparison to the other completely sequenced Pseudonocardiaceae.</title>
        <authorList>
            <person name="Strobel T."/>
            <person name="Al-Dilaimi A."/>
            <person name="Blom J."/>
            <person name="Gessner A."/>
            <person name="Kalinowski J."/>
            <person name="Luzhetska M."/>
            <person name="Puhler A."/>
            <person name="Szczepanowski R."/>
            <person name="Bechthold A."/>
            <person name="Ruckert C."/>
        </authorList>
    </citation>
    <scope>NUCLEOTIDE SEQUENCE [LARGE SCALE GENOMIC DNA]</scope>
    <source>
        <strain evidence="6">ATCC 51144 / DSM 44229 / JCM 9112 / NBRC 15066 / NRRL 15764</strain>
    </source>
</reference>
<dbReference type="BioCyc" id="SESP1179773:BN6_RS10115-MONOMER"/>
<sequence length="246" mass="26619">MIRAQRPSHQVWKLTADLVIFTIRTPDLLPGGSPTTARELCILLVTRGNDPYRGAWALPGGFVRQGESLGDAAVRELHEETGIRGGALPLEQVKTYSEPGRDPRGPIATCAFLAIAPDLADAEAGTDAASAAWVPVRRVLDGLDLAFDHAEIVRDALALARAKLRFTTIATSFCGPRFTIKQLREVYETVWGVKLDGPNFHRKVADDTGFIVPTGENEKTSGRPAALYRAGDAVMLDRPILPSTPL</sequence>
<evidence type="ECO:0000256" key="1">
    <source>
        <dbReference type="ARBA" id="ARBA00005582"/>
    </source>
</evidence>
<proteinExistence type="inferred from homology"/>
<dbReference type="EMBL" id="HE804045">
    <property type="protein sequence ID" value="CCH29387.1"/>
    <property type="molecule type" value="Genomic_DNA"/>
</dbReference>
<dbReference type="PATRIC" id="fig|1179773.3.peg.2068"/>
<dbReference type="AlphaFoldDB" id="K0JV48"/>
<dbReference type="Proteomes" id="UP000006281">
    <property type="component" value="Chromosome"/>
</dbReference>
<dbReference type="Gene3D" id="3.90.79.10">
    <property type="entry name" value="Nucleoside Triphosphate Pyrophosphohydrolase"/>
    <property type="match status" value="1"/>
</dbReference>
<dbReference type="Gene3D" id="1.10.10.10">
    <property type="entry name" value="Winged helix-like DNA-binding domain superfamily/Winged helix DNA-binding domain"/>
    <property type="match status" value="1"/>
</dbReference>
<dbReference type="eggNOG" id="COG4111">
    <property type="taxonomic scope" value="Bacteria"/>
</dbReference>
<dbReference type="eggNOG" id="COG1051">
    <property type="taxonomic scope" value="Bacteria"/>
</dbReference>
<feature type="domain" description="Nudix hydrolase" evidence="4">
    <location>
        <begin position="13"/>
        <end position="157"/>
    </location>
</feature>
<dbReference type="InterPro" id="IPR000086">
    <property type="entry name" value="NUDIX_hydrolase_dom"/>
</dbReference>
<gene>
    <name evidence="5" type="ordered locus">BN6_20660</name>
</gene>
<keyword evidence="2 3" id="KW-0378">Hydrolase</keyword>
<dbReference type="InterPro" id="IPR036388">
    <property type="entry name" value="WH-like_DNA-bd_sf"/>
</dbReference>
<dbReference type="InterPro" id="IPR036390">
    <property type="entry name" value="WH_DNA-bd_sf"/>
</dbReference>
<dbReference type="GO" id="GO:0016787">
    <property type="term" value="F:hydrolase activity"/>
    <property type="evidence" value="ECO:0007669"/>
    <property type="project" value="UniProtKB-KW"/>
</dbReference>
<dbReference type="PANTHER" id="PTHR43736">
    <property type="entry name" value="ADP-RIBOSE PYROPHOSPHATASE"/>
    <property type="match status" value="1"/>
</dbReference>
<name>K0JV48_SACES</name>
<dbReference type="HOGENOM" id="CLU_037162_3_3_11"/>
<evidence type="ECO:0000256" key="3">
    <source>
        <dbReference type="RuleBase" id="RU003476"/>
    </source>
</evidence>
<protein>
    <submittedName>
        <fullName evidence="5">NUDIX family hydrolase</fullName>
    </submittedName>
</protein>
<dbReference type="Pfam" id="PF21906">
    <property type="entry name" value="WHD_NrtR"/>
    <property type="match status" value="1"/>
</dbReference>
<evidence type="ECO:0000259" key="4">
    <source>
        <dbReference type="PROSITE" id="PS51462"/>
    </source>
</evidence>
<dbReference type="InterPro" id="IPR054105">
    <property type="entry name" value="WHD_NrtR"/>
</dbReference>
<dbReference type="KEGG" id="sesp:BN6_20660"/>
<dbReference type="SUPFAM" id="SSF55811">
    <property type="entry name" value="Nudix"/>
    <property type="match status" value="1"/>
</dbReference>
<accession>K0JV48</accession>
<dbReference type="OrthoDB" id="9786141at2"/>
<dbReference type="STRING" id="1179773.BN6_20660"/>
<dbReference type="PROSITE" id="PS51462">
    <property type="entry name" value="NUDIX"/>
    <property type="match status" value="1"/>
</dbReference>
<keyword evidence="6" id="KW-1185">Reference proteome</keyword>
<evidence type="ECO:0000256" key="2">
    <source>
        <dbReference type="ARBA" id="ARBA00022801"/>
    </source>
</evidence>
<dbReference type="PROSITE" id="PS00893">
    <property type="entry name" value="NUDIX_BOX"/>
    <property type="match status" value="1"/>
</dbReference>
<dbReference type="PRINTS" id="PR00502">
    <property type="entry name" value="NUDIXFAMILY"/>
</dbReference>
<dbReference type="InterPro" id="IPR015797">
    <property type="entry name" value="NUDIX_hydrolase-like_dom_sf"/>
</dbReference>
<dbReference type="InterPro" id="IPR020476">
    <property type="entry name" value="Nudix_hydrolase"/>
</dbReference>